<evidence type="ECO:0000313" key="7">
    <source>
        <dbReference type="Proteomes" id="UP000535020"/>
    </source>
</evidence>
<evidence type="ECO:0000256" key="2">
    <source>
        <dbReference type="ARBA" id="ARBA00022723"/>
    </source>
</evidence>
<evidence type="ECO:0000313" key="6">
    <source>
        <dbReference type="EMBL" id="NYA71537.1"/>
    </source>
</evidence>
<dbReference type="AlphaFoldDB" id="A0A7Y9C7N6"/>
<protein>
    <recommendedName>
        <fullName evidence="5">Rieske domain-containing protein</fullName>
    </recommendedName>
</protein>
<dbReference type="GO" id="GO:0051537">
    <property type="term" value="F:2 iron, 2 sulfur cluster binding"/>
    <property type="evidence" value="ECO:0007669"/>
    <property type="project" value="UniProtKB-KW"/>
</dbReference>
<keyword evidence="2" id="KW-0479">Metal-binding</keyword>
<dbReference type="Gene3D" id="2.102.10.10">
    <property type="entry name" value="Rieske [2Fe-2S] iron-sulphur domain"/>
    <property type="match status" value="1"/>
</dbReference>
<dbReference type="InterPro" id="IPR036922">
    <property type="entry name" value="Rieske_2Fe-2S_sf"/>
</dbReference>
<dbReference type="EMBL" id="JACBJI010000004">
    <property type="protein sequence ID" value="NYA71537.1"/>
    <property type="molecule type" value="Genomic_DNA"/>
</dbReference>
<gene>
    <name evidence="6" type="ORF">HZF10_11435</name>
</gene>
<reference evidence="6 7" key="1">
    <citation type="submission" date="2020-07" db="EMBL/GenBank/DDBJ databases">
        <authorList>
            <person name="Sun Q."/>
        </authorList>
    </citation>
    <scope>NUCLEOTIDE SEQUENCE [LARGE SCALE GENOMIC DNA]</scope>
    <source>
        <strain evidence="6 7">MAH-1</strain>
    </source>
</reference>
<dbReference type="InterPro" id="IPR017941">
    <property type="entry name" value="Rieske_2Fe-2S"/>
</dbReference>
<dbReference type="SUPFAM" id="SSF50022">
    <property type="entry name" value="ISP domain"/>
    <property type="match status" value="1"/>
</dbReference>
<keyword evidence="1" id="KW-0001">2Fe-2S</keyword>
<accession>A0A7Y9C7N6</accession>
<evidence type="ECO:0000256" key="1">
    <source>
        <dbReference type="ARBA" id="ARBA00022714"/>
    </source>
</evidence>
<evidence type="ECO:0000259" key="5">
    <source>
        <dbReference type="PROSITE" id="PS51296"/>
    </source>
</evidence>
<keyword evidence="7" id="KW-1185">Reference proteome</keyword>
<name>A0A7Y9C7N6_9FLAO</name>
<dbReference type="GO" id="GO:0046872">
    <property type="term" value="F:metal ion binding"/>
    <property type="evidence" value="ECO:0007669"/>
    <property type="project" value="UniProtKB-KW"/>
</dbReference>
<dbReference type="RefSeq" id="WP_176006339.1">
    <property type="nucleotide sequence ID" value="NZ_JABWMI010000011.1"/>
</dbReference>
<keyword evidence="3" id="KW-0408">Iron</keyword>
<organism evidence="6 7">
    <name type="scientific">Flavobacterium agri</name>
    <dbReference type="NCBI Taxonomy" id="2743471"/>
    <lineage>
        <taxon>Bacteria</taxon>
        <taxon>Pseudomonadati</taxon>
        <taxon>Bacteroidota</taxon>
        <taxon>Flavobacteriia</taxon>
        <taxon>Flavobacteriales</taxon>
        <taxon>Flavobacteriaceae</taxon>
        <taxon>Flavobacterium</taxon>
    </lineage>
</organism>
<keyword evidence="4" id="KW-0411">Iron-sulfur</keyword>
<evidence type="ECO:0000256" key="3">
    <source>
        <dbReference type="ARBA" id="ARBA00023004"/>
    </source>
</evidence>
<dbReference type="Proteomes" id="UP000535020">
    <property type="component" value="Unassembled WGS sequence"/>
</dbReference>
<sequence length="138" mass="15253">MKRFLPLLLIVFLFGCDDSNFNNHNPYIANQHFSVDVNLSLPAYNDLNYPGNAAYVGGTTARGIYVFCISDGNYTAYDAACPNQAASSCSTLQKQGIVAVCPCDDAEYNFYTGRAPGMEYPMKPYRVQYLGGVVRVYN</sequence>
<evidence type="ECO:0000256" key="4">
    <source>
        <dbReference type="ARBA" id="ARBA00023014"/>
    </source>
</evidence>
<proteinExistence type="predicted"/>
<dbReference type="PROSITE" id="PS51296">
    <property type="entry name" value="RIESKE"/>
    <property type="match status" value="1"/>
</dbReference>
<dbReference type="PROSITE" id="PS51257">
    <property type="entry name" value="PROKAR_LIPOPROTEIN"/>
    <property type="match status" value="1"/>
</dbReference>
<comment type="caution">
    <text evidence="6">The sequence shown here is derived from an EMBL/GenBank/DDBJ whole genome shotgun (WGS) entry which is preliminary data.</text>
</comment>
<feature type="domain" description="Rieske" evidence="5">
    <location>
        <begin position="62"/>
        <end position="136"/>
    </location>
</feature>